<dbReference type="Pfam" id="PF13041">
    <property type="entry name" value="PPR_2"/>
    <property type="match status" value="1"/>
</dbReference>
<feature type="repeat" description="PPR" evidence="3">
    <location>
        <begin position="93"/>
        <end position="127"/>
    </location>
</feature>
<dbReference type="Gramene" id="KVH97607">
    <property type="protein sequence ID" value="KVH97607"/>
    <property type="gene ID" value="Ccrd_000266"/>
</dbReference>
<feature type="repeat" description="PPR" evidence="3">
    <location>
        <begin position="128"/>
        <end position="162"/>
    </location>
</feature>
<organism evidence="4 5">
    <name type="scientific">Cynara cardunculus var. scolymus</name>
    <name type="common">Globe artichoke</name>
    <name type="synonym">Cynara scolymus</name>
    <dbReference type="NCBI Taxonomy" id="59895"/>
    <lineage>
        <taxon>Eukaryota</taxon>
        <taxon>Viridiplantae</taxon>
        <taxon>Streptophyta</taxon>
        <taxon>Embryophyta</taxon>
        <taxon>Tracheophyta</taxon>
        <taxon>Spermatophyta</taxon>
        <taxon>Magnoliopsida</taxon>
        <taxon>eudicotyledons</taxon>
        <taxon>Gunneridae</taxon>
        <taxon>Pentapetalae</taxon>
        <taxon>asterids</taxon>
        <taxon>campanulids</taxon>
        <taxon>Asterales</taxon>
        <taxon>Asteraceae</taxon>
        <taxon>Carduoideae</taxon>
        <taxon>Cardueae</taxon>
        <taxon>Carduinae</taxon>
        <taxon>Cynara</taxon>
    </lineage>
</organism>
<dbReference type="InterPro" id="IPR002885">
    <property type="entry name" value="PPR_rpt"/>
</dbReference>
<evidence type="ECO:0000256" key="2">
    <source>
        <dbReference type="ARBA" id="ARBA00022737"/>
    </source>
</evidence>
<dbReference type="EMBL" id="LEKV01003824">
    <property type="protein sequence ID" value="KVH97607.1"/>
    <property type="molecule type" value="Genomic_DNA"/>
</dbReference>
<evidence type="ECO:0000313" key="4">
    <source>
        <dbReference type="EMBL" id="KVH97607.1"/>
    </source>
</evidence>
<comment type="similarity">
    <text evidence="1">Belongs to the PPR family. P subfamily.</text>
</comment>
<dbReference type="PANTHER" id="PTHR47933">
    <property type="entry name" value="PENTATRICOPEPTIDE REPEAT-CONTAINING PROTEIN 1, MITOCHONDRIAL"/>
    <property type="match status" value="1"/>
</dbReference>
<sequence>MLDILYRYSTEGERTRKKGLACGPNNSSTFLHQLAQFKMVETAQRTFVNMIASGFKPNLWTYMPIINMLCRHALVPEAELYLGRMLKFDVCPDVYVFTSLILGYGRYKHIKSGFRVWKEMTDQGITPNALTYNHLINALCHVVRVDDALDMLNTMIRNGIESNTRTFTLPISSMCEADMAMRLWIWWLL</sequence>
<dbReference type="OMA" id="CEADMAM"/>
<dbReference type="InterPro" id="IPR051240">
    <property type="entry name" value="Mito_RNA-Proc/Resp"/>
</dbReference>
<dbReference type="PROSITE" id="PS51375">
    <property type="entry name" value="PPR"/>
    <property type="match status" value="3"/>
</dbReference>
<dbReference type="NCBIfam" id="TIGR00756">
    <property type="entry name" value="PPR"/>
    <property type="match status" value="3"/>
</dbReference>
<dbReference type="PANTHER" id="PTHR47933:SF69">
    <property type="entry name" value="OS07G0513200 PROTEIN"/>
    <property type="match status" value="1"/>
</dbReference>
<gene>
    <name evidence="4" type="ORF">Ccrd_000266</name>
</gene>
<accession>A0A103XVF1</accession>
<name>A0A103XVF1_CYNCS</name>
<dbReference type="Gene3D" id="1.25.40.10">
    <property type="entry name" value="Tetratricopeptide repeat domain"/>
    <property type="match status" value="1"/>
</dbReference>
<evidence type="ECO:0000256" key="3">
    <source>
        <dbReference type="PROSITE-ProRule" id="PRU00708"/>
    </source>
</evidence>
<comment type="caution">
    <text evidence="4">The sequence shown here is derived from an EMBL/GenBank/DDBJ whole genome shotgun (WGS) entry which is preliminary data.</text>
</comment>
<feature type="non-terminal residue" evidence="4">
    <location>
        <position position="189"/>
    </location>
</feature>
<proteinExistence type="inferred from homology"/>
<dbReference type="GO" id="GO:0003729">
    <property type="term" value="F:mRNA binding"/>
    <property type="evidence" value="ECO:0007669"/>
    <property type="project" value="TreeGrafter"/>
</dbReference>
<reference evidence="4 5" key="1">
    <citation type="journal article" date="2016" name="Sci. Rep.">
        <title>The genome sequence of the outbreeding globe artichoke constructed de novo incorporating a phase-aware low-pass sequencing strategy of F1 progeny.</title>
        <authorList>
            <person name="Scaglione D."/>
            <person name="Reyes-Chin-Wo S."/>
            <person name="Acquadro A."/>
            <person name="Froenicke L."/>
            <person name="Portis E."/>
            <person name="Beitel C."/>
            <person name="Tirone M."/>
            <person name="Mauro R."/>
            <person name="Lo Monaco A."/>
            <person name="Mauromicale G."/>
            <person name="Faccioli P."/>
            <person name="Cattivelli L."/>
            <person name="Rieseberg L."/>
            <person name="Michelmore R."/>
            <person name="Lanteri S."/>
        </authorList>
    </citation>
    <scope>NUCLEOTIDE SEQUENCE [LARGE SCALE GENOMIC DNA]</scope>
    <source>
        <strain evidence="4">2C</strain>
    </source>
</reference>
<dbReference type="AlphaFoldDB" id="A0A103XVF1"/>
<feature type="repeat" description="PPR" evidence="3">
    <location>
        <begin position="58"/>
        <end position="92"/>
    </location>
</feature>
<keyword evidence="5" id="KW-1185">Reference proteome</keyword>
<keyword evidence="2" id="KW-0677">Repeat</keyword>
<evidence type="ECO:0000313" key="5">
    <source>
        <dbReference type="Proteomes" id="UP000243975"/>
    </source>
</evidence>
<dbReference type="Pfam" id="PF01535">
    <property type="entry name" value="PPR"/>
    <property type="match status" value="1"/>
</dbReference>
<evidence type="ECO:0000256" key="1">
    <source>
        <dbReference type="ARBA" id="ARBA00007626"/>
    </source>
</evidence>
<dbReference type="InterPro" id="IPR011990">
    <property type="entry name" value="TPR-like_helical_dom_sf"/>
</dbReference>
<dbReference type="Proteomes" id="UP000243975">
    <property type="component" value="Unassembled WGS sequence"/>
</dbReference>
<protein>
    <submittedName>
        <fullName evidence="4">Pentatricopeptide repeat-containing protein</fullName>
    </submittedName>
</protein>